<evidence type="ECO:0000259" key="18">
    <source>
        <dbReference type="PROSITE" id="PS51371"/>
    </source>
</evidence>
<feature type="transmembrane region" description="Helical" evidence="14">
    <location>
        <begin position="142"/>
        <end position="163"/>
    </location>
</feature>
<evidence type="ECO:0000256" key="9">
    <source>
        <dbReference type="ARBA" id="ARBA00022833"/>
    </source>
</evidence>
<dbReference type="Pfam" id="PF00571">
    <property type="entry name" value="CBS"/>
    <property type="match status" value="1"/>
</dbReference>
<keyword evidence="3 14" id="KW-1003">Cell membrane</keyword>
<dbReference type="PROSITE" id="PS51371">
    <property type="entry name" value="CBS"/>
    <property type="match status" value="1"/>
</dbReference>
<accession>G5J925</accession>
<comment type="similarity">
    <text evidence="2 14">Belongs to the peptidase M50B family.</text>
</comment>
<dbReference type="InterPro" id="IPR046342">
    <property type="entry name" value="CBS_dom_sf"/>
</dbReference>
<evidence type="ECO:0000256" key="4">
    <source>
        <dbReference type="ARBA" id="ARBA00022670"/>
    </source>
</evidence>
<feature type="transmembrane region" description="Helical" evidence="14">
    <location>
        <begin position="198"/>
        <end position="229"/>
    </location>
</feature>
<dbReference type="GeneID" id="88767430"/>
<feature type="binding site" evidence="16">
    <location>
        <position position="70"/>
    </location>
    <ligand>
        <name>Zn(2+)</name>
        <dbReference type="ChEBI" id="CHEBI:29105"/>
        <note>catalytic</note>
    </ligand>
</feature>
<evidence type="ECO:0000256" key="2">
    <source>
        <dbReference type="ARBA" id="ARBA00007931"/>
    </source>
</evidence>
<gene>
    <name evidence="19" type="ORF">CWATWH0003_3944</name>
</gene>
<evidence type="ECO:0000256" key="17">
    <source>
        <dbReference type="PROSITE-ProRule" id="PRU00703"/>
    </source>
</evidence>
<dbReference type="GO" id="GO:0008237">
    <property type="term" value="F:metallopeptidase activity"/>
    <property type="evidence" value="ECO:0007669"/>
    <property type="project" value="UniProtKB-UniRule"/>
</dbReference>
<sequence length="421" mass="46647">MDGKWQIGSLLGIPLYIDSSWFFILGLVTLVNSQEITQLNLVEHLWLAWIAGLILALFLFISVLLHELGHSLVALTQGINVNSITLFLFGGVAAMEKESDNPTGAFWVASAGPLVSLGLSILLFTVSYSLRSSNNSDTIGRLLVYMTEDTARINLVLGIFNLIPGLPLDGGQVLKAIVWKIKGDRFTGVRWAAASGQLIGWLGISFGLLIILLTGSLSGLWIVFIGWFVRRNAENYKNITELQESLLSITASEIMEREFRVVNTHLNLLQFAQNYLLSELHDHMVYFAASEGRYRGLIVVEDLQNIERSQWDTVTLWDVVRPLNTIPSVGEKTPLVTVIEKLEAIHERSLSVLSPAGAVAGIIDRGDIVKAIATHHQLPIPETEIKRIKDEGTYPSYLQLPAIAKTLEDLTKAKIENKQQL</sequence>
<evidence type="ECO:0000313" key="19">
    <source>
        <dbReference type="EMBL" id="EHJ11302.1"/>
    </source>
</evidence>
<comment type="subcellular location">
    <subcellularLocation>
        <location evidence="1 14">Cell membrane</location>
        <topology evidence="1 14">Multi-pass membrane protein</topology>
    </subcellularLocation>
</comment>
<evidence type="ECO:0000256" key="13">
    <source>
        <dbReference type="ARBA" id="ARBA00023136"/>
    </source>
</evidence>
<feature type="active site" evidence="15">
    <location>
        <position position="67"/>
    </location>
</feature>
<evidence type="ECO:0000256" key="14">
    <source>
        <dbReference type="PIRNR" id="PIRNR006404"/>
    </source>
</evidence>
<keyword evidence="5 14" id="KW-0812">Transmembrane</keyword>
<protein>
    <recommendedName>
        <fullName evidence="14">Zinc metalloprotease</fullName>
    </recommendedName>
</protein>
<reference evidence="19 20" key="1">
    <citation type="journal article" date="2011" name="Front. Microbiol.">
        <title>Two Strains of Crocosphaera watsonii with Highly Conserved Genomes are Distinguished by Strain-Specific Features.</title>
        <authorList>
            <person name="Bench S.R."/>
            <person name="Ilikchyan I.N."/>
            <person name="Tripp H.J."/>
            <person name="Zehr J.P."/>
        </authorList>
    </citation>
    <scope>NUCLEOTIDE SEQUENCE [LARGE SCALE GENOMIC DNA]</scope>
    <source>
        <strain evidence="19 20">WH 0003</strain>
    </source>
</reference>
<feature type="binding site" evidence="16">
    <location>
        <position position="169"/>
    </location>
    <ligand>
        <name>Zn(2+)</name>
        <dbReference type="ChEBI" id="CHEBI:29105"/>
        <note>catalytic</note>
    </ligand>
</feature>
<evidence type="ECO:0000256" key="6">
    <source>
        <dbReference type="ARBA" id="ARBA00022723"/>
    </source>
</evidence>
<dbReference type="GO" id="GO:0046872">
    <property type="term" value="F:metal ion binding"/>
    <property type="evidence" value="ECO:0007669"/>
    <property type="project" value="UniProtKB-UniRule"/>
</dbReference>
<dbReference type="Proteomes" id="UP000003477">
    <property type="component" value="Unassembled WGS sequence"/>
</dbReference>
<feature type="transmembrane region" description="Helical" evidence="14">
    <location>
        <begin position="46"/>
        <end position="65"/>
    </location>
</feature>
<evidence type="ECO:0000256" key="3">
    <source>
        <dbReference type="ARBA" id="ARBA00022475"/>
    </source>
</evidence>
<organism evidence="19 20">
    <name type="scientific">Crocosphaera watsonii WH 0003</name>
    <dbReference type="NCBI Taxonomy" id="423471"/>
    <lineage>
        <taxon>Bacteria</taxon>
        <taxon>Bacillati</taxon>
        <taxon>Cyanobacteriota</taxon>
        <taxon>Cyanophyceae</taxon>
        <taxon>Oscillatoriophycideae</taxon>
        <taxon>Chroococcales</taxon>
        <taxon>Aphanothecaceae</taxon>
        <taxon>Crocosphaera</taxon>
    </lineage>
</organism>
<dbReference type="AlphaFoldDB" id="G5J925"/>
<dbReference type="GO" id="GO:0006508">
    <property type="term" value="P:proteolysis"/>
    <property type="evidence" value="ECO:0007669"/>
    <property type="project" value="UniProtKB-KW"/>
</dbReference>
<name>G5J925_CROWT</name>
<dbReference type="GO" id="GO:0005886">
    <property type="term" value="C:plasma membrane"/>
    <property type="evidence" value="ECO:0007669"/>
    <property type="project" value="UniProtKB-SubCell"/>
</dbReference>
<evidence type="ECO:0000256" key="8">
    <source>
        <dbReference type="ARBA" id="ARBA00022801"/>
    </source>
</evidence>
<dbReference type="PATRIC" id="fig|423471.3.peg.3696"/>
<feature type="transmembrane region" description="Helical" evidence="14">
    <location>
        <begin position="72"/>
        <end position="94"/>
    </location>
</feature>
<dbReference type="InterPro" id="IPR016483">
    <property type="entry name" value="UCP006404_Pept_M50_CBS"/>
</dbReference>
<evidence type="ECO:0000256" key="12">
    <source>
        <dbReference type="ARBA" id="ARBA00023122"/>
    </source>
</evidence>
<feature type="transmembrane region" description="Helical" evidence="14">
    <location>
        <begin position="7"/>
        <end position="31"/>
    </location>
</feature>
<evidence type="ECO:0000256" key="7">
    <source>
        <dbReference type="ARBA" id="ARBA00022737"/>
    </source>
</evidence>
<comment type="cofactor">
    <cofactor evidence="14 16">
        <name>Zn(2+)</name>
        <dbReference type="ChEBI" id="CHEBI:29105"/>
    </cofactor>
    <text evidence="14 16">Binds 1 zinc ion per subunit.</text>
</comment>
<evidence type="ECO:0000256" key="16">
    <source>
        <dbReference type="PIRSR" id="PIRSR006404-2"/>
    </source>
</evidence>
<keyword evidence="10 14" id="KW-1133">Transmembrane helix</keyword>
<keyword evidence="11 14" id="KW-0482">Metalloprotease</keyword>
<keyword evidence="12 17" id="KW-0129">CBS domain</keyword>
<comment type="caution">
    <text evidence="19">The sequence shown here is derived from an EMBL/GenBank/DDBJ whole genome shotgun (WGS) entry which is preliminary data.</text>
</comment>
<dbReference type="InterPro" id="IPR000644">
    <property type="entry name" value="CBS_dom"/>
</dbReference>
<feature type="transmembrane region" description="Helical" evidence="14">
    <location>
        <begin position="106"/>
        <end position="130"/>
    </location>
</feature>
<dbReference type="Pfam" id="PF02163">
    <property type="entry name" value="Peptidase_M50"/>
    <property type="match status" value="2"/>
</dbReference>
<dbReference type="RefSeq" id="WP_007311923.1">
    <property type="nucleotide sequence ID" value="NZ_AESD01000603.1"/>
</dbReference>
<dbReference type="PANTHER" id="PTHR39188">
    <property type="entry name" value="MEMBRANE-ASSOCIATED ZINC METALLOPROTEASE M50B"/>
    <property type="match status" value="1"/>
</dbReference>
<keyword evidence="13 14" id="KW-0472">Membrane</keyword>
<dbReference type="PIRSF" id="PIRSF006404">
    <property type="entry name" value="UCP006404_Pept_M50_CBS"/>
    <property type="match status" value="1"/>
</dbReference>
<dbReference type="CDD" id="cd06164">
    <property type="entry name" value="S2P-M50_SpoIVFB_CBS"/>
    <property type="match status" value="1"/>
</dbReference>
<keyword evidence="7" id="KW-0677">Repeat</keyword>
<evidence type="ECO:0000313" key="20">
    <source>
        <dbReference type="Proteomes" id="UP000003477"/>
    </source>
</evidence>
<keyword evidence="8 14" id="KW-0378">Hydrolase</keyword>
<feature type="domain" description="CBS" evidence="18">
    <location>
        <begin position="320"/>
        <end position="378"/>
    </location>
</feature>
<dbReference type="EMBL" id="AESD01000603">
    <property type="protein sequence ID" value="EHJ11302.1"/>
    <property type="molecule type" value="Genomic_DNA"/>
</dbReference>
<evidence type="ECO:0000256" key="11">
    <source>
        <dbReference type="ARBA" id="ARBA00023049"/>
    </source>
</evidence>
<dbReference type="InterPro" id="IPR008915">
    <property type="entry name" value="Peptidase_M50"/>
</dbReference>
<evidence type="ECO:0000256" key="1">
    <source>
        <dbReference type="ARBA" id="ARBA00004651"/>
    </source>
</evidence>
<keyword evidence="9 14" id="KW-0862">Zinc</keyword>
<feature type="binding site" evidence="16">
    <location>
        <position position="66"/>
    </location>
    <ligand>
        <name>Zn(2+)</name>
        <dbReference type="ChEBI" id="CHEBI:29105"/>
        <note>catalytic</note>
    </ligand>
</feature>
<proteinExistence type="inferred from homology"/>
<dbReference type="CDD" id="cd04639">
    <property type="entry name" value="CBS_pair_peptidase_M50"/>
    <property type="match status" value="1"/>
</dbReference>
<dbReference type="Gene3D" id="3.10.580.10">
    <property type="entry name" value="CBS-domain"/>
    <property type="match status" value="1"/>
</dbReference>
<evidence type="ECO:0000256" key="15">
    <source>
        <dbReference type="PIRSR" id="PIRSR006404-1"/>
    </source>
</evidence>
<keyword evidence="6 14" id="KW-0479">Metal-binding</keyword>
<keyword evidence="4 14" id="KW-0645">Protease</keyword>
<evidence type="ECO:0000256" key="10">
    <source>
        <dbReference type="ARBA" id="ARBA00022989"/>
    </source>
</evidence>
<dbReference type="PANTHER" id="PTHR39188:SF3">
    <property type="entry name" value="STAGE IV SPORULATION PROTEIN FB"/>
    <property type="match status" value="1"/>
</dbReference>
<dbReference type="SUPFAM" id="SSF54631">
    <property type="entry name" value="CBS-domain pair"/>
    <property type="match status" value="1"/>
</dbReference>
<evidence type="ECO:0000256" key="5">
    <source>
        <dbReference type="ARBA" id="ARBA00022692"/>
    </source>
</evidence>